<gene>
    <name evidence="1" type="ORF">LCGC14_1347750</name>
</gene>
<accession>A0A0F9KXU6</accession>
<sequence length="150" mass="17294">MKTVFLARCGYEYFTYSYSHGPIDKAMMWASREAAECYLKPLNATYGIIEFKLVEIKPTVKITLTSRGTDVVWTKVFPNFDLKKPLYRDTLSNLLLQDIKETQDRGRPRHSGELVKLRTILHCVYPMISKSFDIVLGGVLLGHIEYEVIK</sequence>
<organism evidence="1">
    <name type="scientific">marine sediment metagenome</name>
    <dbReference type="NCBI Taxonomy" id="412755"/>
    <lineage>
        <taxon>unclassified sequences</taxon>
        <taxon>metagenomes</taxon>
        <taxon>ecological metagenomes</taxon>
    </lineage>
</organism>
<reference evidence="1" key="1">
    <citation type="journal article" date="2015" name="Nature">
        <title>Complex archaea that bridge the gap between prokaryotes and eukaryotes.</title>
        <authorList>
            <person name="Spang A."/>
            <person name="Saw J.H."/>
            <person name="Jorgensen S.L."/>
            <person name="Zaremba-Niedzwiedzka K."/>
            <person name="Martijn J."/>
            <person name="Lind A.E."/>
            <person name="van Eijk R."/>
            <person name="Schleper C."/>
            <person name="Guy L."/>
            <person name="Ettema T.J."/>
        </authorList>
    </citation>
    <scope>NUCLEOTIDE SEQUENCE</scope>
</reference>
<proteinExistence type="predicted"/>
<evidence type="ECO:0000313" key="1">
    <source>
        <dbReference type="EMBL" id="KKM79651.1"/>
    </source>
</evidence>
<protein>
    <submittedName>
        <fullName evidence="1">Uncharacterized protein</fullName>
    </submittedName>
</protein>
<dbReference type="EMBL" id="LAZR01008305">
    <property type="protein sequence ID" value="KKM79651.1"/>
    <property type="molecule type" value="Genomic_DNA"/>
</dbReference>
<name>A0A0F9KXU6_9ZZZZ</name>
<dbReference type="AlphaFoldDB" id="A0A0F9KXU6"/>
<comment type="caution">
    <text evidence="1">The sequence shown here is derived from an EMBL/GenBank/DDBJ whole genome shotgun (WGS) entry which is preliminary data.</text>
</comment>